<dbReference type="EC" id="6.1.1.6" evidence="2 12"/>
<evidence type="ECO:0000256" key="5">
    <source>
        <dbReference type="ARBA" id="ARBA00022723"/>
    </source>
</evidence>
<dbReference type="InterPro" id="IPR045864">
    <property type="entry name" value="aa-tRNA-synth_II/BPL/LPL"/>
</dbReference>
<dbReference type="GO" id="GO:0006430">
    <property type="term" value="P:lysyl-tRNA aminoacylation"/>
    <property type="evidence" value="ECO:0007669"/>
    <property type="project" value="InterPro"/>
</dbReference>
<dbReference type="PANTHER" id="PTHR42918:SF15">
    <property type="entry name" value="LYSINE--TRNA LIGASE, CHLOROPLASTIC_MITOCHONDRIAL"/>
    <property type="match status" value="1"/>
</dbReference>
<keyword evidence="15" id="KW-1185">Reference proteome</keyword>
<dbReference type="STRING" id="67801.A0A1B0AL15"/>
<dbReference type="GO" id="GO:0016149">
    <property type="term" value="F:translation release factor activity, codon specific"/>
    <property type="evidence" value="ECO:0007669"/>
    <property type="project" value="InterPro"/>
</dbReference>
<evidence type="ECO:0000256" key="10">
    <source>
        <dbReference type="ARBA" id="ARBA00030563"/>
    </source>
</evidence>
<dbReference type="Pfam" id="PF01336">
    <property type="entry name" value="tRNA_anti-codon"/>
    <property type="match status" value="1"/>
</dbReference>
<evidence type="ECO:0000313" key="14">
    <source>
        <dbReference type="EnsemblMetazoa" id="GPPI000505-PA"/>
    </source>
</evidence>
<dbReference type="Pfam" id="PF03462">
    <property type="entry name" value="PCRF"/>
    <property type="match status" value="1"/>
</dbReference>
<dbReference type="InterPro" id="IPR005139">
    <property type="entry name" value="PCRF"/>
</dbReference>
<keyword evidence="6" id="KW-0547">Nucleotide-binding</keyword>
<dbReference type="Pfam" id="PF00472">
    <property type="entry name" value="RF-1"/>
    <property type="match status" value="1"/>
</dbReference>
<protein>
    <recommendedName>
        <fullName evidence="3 12">Lysine--tRNA ligase</fullName>
        <ecNumber evidence="2 12">6.1.1.6</ecNumber>
    </recommendedName>
    <alternativeName>
        <fullName evidence="10 12">Lysyl-tRNA synthetase</fullName>
    </alternativeName>
</protein>
<organism evidence="14 15">
    <name type="scientific">Glossina palpalis gambiensis</name>
    <dbReference type="NCBI Taxonomy" id="67801"/>
    <lineage>
        <taxon>Eukaryota</taxon>
        <taxon>Metazoa</taxon>
        <taxon>Ecdysozoa</taxon>
        <taxon>Arthropoda</taxon>
        <taxon>Hexapoda</taxon>
        <taxon>Insecta</taxon>
        <taxon>Pterygota</taxon>
        <taxon>Neoptera</taxon>
        <taxon>Endopterygota</taxon>
        <taxon>Diptera</taxon>
        <taxon>Brachycera</taxon>
        <taxon>Muscomorpha</taxon>
        <taxon>Hippoboscoidea</taxon>
        <taxon>Glossinidae</taxon>
        <taxon>Glossina</taxon>
    </lineage>
</organism>
<dbReference type="Gene3D" id="3.30.70.1660">
    <property type="match status" value="1"/>
</dbReference>
<dbReference type="SMART" id="SM00937">
    <property type="entry name" value="PCRF"/>
    <property type="match status" value="1"/>
</dbReference>
<dbReference type="Pfam" id="PF00152">
    <property type="entry name" value="tRNA-synt_2"/>
    <property type="match status" value="1"/>
</dbReference>
<evidence type="ECO:0000256" key="9">
    <source>
        <dbReference type="ARBA" id="ARBA00023146"/>
    </source>
</evidence>
<dbReference type="InterPro" id="IPR004365">
    <property type="entry name" value="NA-bd_OB_tRNA"/>
</dbReference>
<dbReference type="InterPro" id="IPR018149">
    <property type="entry name" value="Lys-tRNA-synth_II_C"/>
</dbReference>
<dbReference type="PANTHER" id="PTHR42918">
    <property type="entry name" value="LYSYL-TRNA SYNTHETASE"/>
    <property type="match status" value="1"/>
</dbReference>
<keyword evidence="9" id="KW-0030">Aminoacyl-tRNA synthetase</keyword>
<dbReference type="CDD" id="cd04322">
    <property type="entry name" value="LysRS_N"/>
    <property type="match status" value="1"/>
</dbReference>
<dbReference type="SUPFAM" id="SSF50249">
    <property type="entry name" value="Nucleic acid-binding proteins"/>
    <property type="match status" value="1"/>
</dbReference>
<name>A0A1B0AL15_9MUSC</name>
<dbReference type="PROSITE" id="PS00745">
    <property type="entry name" value="RF_PROK_I"/>
    <property type="match status" value="1"/>
</dbReference>
<keyword evidence="4" id="KW-0436">Ligase</keyword>
<evidence type="ECO:0000256" key="6">
    <source>
        <dbReference type="ARBA" id="ARBA00022741"/>
    </source>
</evidence>
<evidence type="ECO:0000256" key="3">
    <source>
        <dbReference type="ARBA" id="ARBA00015745"/>
    </source>
</evidence>
<keyword evidence="7" id="KW-0067">ATP-binding</keyword>
<dbReference type="VEuPathDB" id="VectorBase:GPPI000505"/>
<dbReference type="InterPro" id="IPR004364">
    <property type="entry name" value="Aa-tRNA-synt_II"/>
</dbReference>
<dbReference type="GO" id="GO:0046872">
    <property type="term" value="F:metal ion binding"/>
    <property type="evidence" value="ECO:0007669"/>
    <property type="project" value="UniProtKB-KW"/>
</dbReference>
<dbReference type="GO" id="GO:0004824">
    <property type="term" value="F:lysine-tRNA ligase activity"/>
    <property type="evidence" value="ECO:0007669"/>
    <property type="project" value="UniProtKB-EC"/>
</dbReference>
<dbReference type="Gene3D" id="2.40.50.140">
    <property type="entry name" value="Nucleic acid-binding proteins"/>
    <property type="match status" value="1"/>
</dbReference>
<dbReference type="Proteomes" id="UP000092460">
    <property type="component" value="Unassembled WGS sequence"/>
</dbReference>
<dbReference type="SUPFAM" id="SSF75620">
    <property type="entry name" value="Release factor"/>
    <property type="match status" value="1"/>
</dbReference>
<feature type="domain" description="Aminoacyl-transfer RNA synthetases class-II family profile" evidence="13">
    <location>
        <begin position="429"/>
        <end position="664"/>
    </location>
</feature>
<dbReference type="InterPro" id="IPR002313">
    <property type="entry name" value="Lys-tRNA-ligase_II"/>
</dbReference>
<dbReference type="InterPro" id="IPR044136">
    <property type="entry name" value="Lys-tRNA-ligase_II_N"/>
</dbReference>
<accession>A0A1B0AL15</accession>
<dbReference type="InterPro" id="IPR006195">
    <property type="entry name" value="aa-tRNA-synth_II"/>
</dbReference>
<sequence>INILLDLSVQENDFNHLIEIEKEINLLNQEIKNAELMYVFSKKNDFKTCYMDVQSGSGGIDAQDWAKILLRMYLKWADRHKFKTSIIDKSNAEIAGIKSATVKISGKYAYGWLKNETGIHRLVRKSPFDSGKKRHTSFASIFVYPDIDKNIEITINPSDIRIDVYRASGAGGQHVNRTESAVRITHLPTNISTQCQSDRSQHKNKEQAIKQLKSKLYNLEVIKKNKNKKILEQSKSKIAWGNQIRSYILDHSRIKDLRSGIVSNQVQSVLNGDLDVFIKKFPNNFKQNISIQDVNKRYLNFSKQELEKQNIIVNIAGRLIFKRIMGKASFLVIQNIYSKIQLYFAEKNILNNQYSEILKNLDYGDIIGTNGILFKTNTQELSIRCTAILLLTKAVKPLPSKFQGLSNQEICYRQRYLDLIMNNKSRKTFNLRSKIINFIRNYMINLNFIEVETPMMHEIPGGGLAKPFVTHHNALNMHLYLRIAPELYLKQLIIGGFEKIFEINRNFRNEGISTNHNPEFTMMEFYVAYFDYKDLMHMVEALLSTIVKKFFNKYTIKYKNFLLNFKPPFHKISMQNAICKYCSNISNTDLNDLKKIKNIAKNFNIDIKNSWGIGKLQEKIFSEIVQSYLIQPTFVVDYPKEVSPLAKSKENDPFLTERFELFIS</sequence>
<evidence type="ECO:0000259" key="13">
    <source>
        <dbReference type="PROSITE" id="PS50862"/>
    </source>
</evidence>
<comment type="similarity">
    <text evidence="1">Belongs to the prokaryotic/mitochondrial release factor family.</text>
</comment>
<dbReference type="InterPro" id="IPR012340">
    <property type="entry name" value="NA-bd_OB-fold"/>
</dbReference>
<evidence type="ECO:0000256" key="4">
    <source>
        <dbReference type="ARBA" id="ARBA00022598"/>
    </source>
</evidence>
<dbReference type="InterPro" id="IPR004374">
    <property type="entry name" value="PrfB"/>
</dbReference>
<dbReference type="InterPro" id="IPR000352">
    <property type="entry name" value="Pep_chain_release_fac_I"/>
</dbReference>
<dbReference type="NCBIfam" id="TIGR00499">
    <property type="entry name" value="lysS_bact"/>
    <property type="match status" value="1"/>
</dbReference>
<evidence type="ECO:0000256" key="8">
    <source>
        <dbReference type="ARBA" id="ARBA00022917"/>
    </source>
</evidence>
<dbReference type="NCBIfam" id="NF001756">
    <property type="entry name" value="PRK00484.1"/>
    <property type="match status" value="1"/>
</dbReference>
<evidence type="ECO:0000256" key="7">
    <source>
        <dbReference type="ARBA" id="ARBA00022840"/>
    </source>
</evidence>
<dbReference type="SUPFAM" id="SSF55681">
    <property type="entry name" value="Class II aaRS and biotin synthetases"/>
    <property type="match status" value="1"/>
</dbReference>
<evidence type="ECO:0000256" key="12">
    <source>
        <dbReference type="RuleBase" id="RU003748"/>
    </source>
</evidence>
<keyword evidence="8" id="KW-0648">Protein biosynthesis</keyword>
<keyword evidence="5" id="KW-0479">Metal-binding</keyword>
<dbReference type="GO" id="GO:0005524">
    <property type="term" value="F:ATP binding"/>
    <property type="evidence" value="ECO:0007669"/>
    <property type="project" value="UniProtKB-KW"/>
</dbReference>
<dbReference type="InterPro" id="IPR045853">
    <property type="entry name" value="Pep_chain_release_fac_I_sf"/>
</dbReference>
<dbReference type="EMBL" id="JXJN01029623">
    <property type="status" value="NOT_ANNOTATED_CDS"/>
    <property type="molecule type" value="Genomic_DNA"/>
</dbReference>
<dbReference type="NCBIfam" id="TIGR00020">
    <property type="entry name" value="prfB"/>
    <property type="match status" value="1"/>
</dbReference>
<comment type="catalytic activity">
    <reaction evidence="11 12">
        <text>tRNA(Lys) + L-lysine + ATP = L-lysyl-tRNA(Lys) + AMP + diphosphate</text>
        <dbReference type="Rhea" id="RHEA:20792"/>
        <dbReference type="Rhea" id="RHEA-COMP:9696"/>
        <dbReference type="Rhea" id="RHEA-COMP:9697"/>
        <dbReference type="ChEBI" id="CHEBI:30616"/>
        <dbReference type="ChEBI" id="CHEBI:32551"/>
        <dbReference type="ChEBI" id="CHEBI:33019"/>
        <dbReference type="ChEBI" id="CHEBI:78442"/>
        <dbReference type="ChEBI" id="CHEBI:78529"/>
        <dbReference type="ChEBI" id="CHEBI:456215"/>
        <dbReference type="EC" id="6.1.1.6"/>
    </reaction>
</comment>
<evidence type="ECO:0000256" key="1">
    <source>
        <dbReference type="ARBA" id="ARBA00010835"/>
    </source>
</evidence>
<dbReference type="AlphaFoldDB" id="A0A1B0AL15"/>
<dbReference type="Gene3D" id="3.30.160.20">
    <property type="match status" value="1"/>
</dbReference>
<dbReference type="GO" id="GO:0000049">
    <property type="term" value="F:tRNA binding"/>
    <property type="evidence" value="ECO:0007669"/>
    <property type="project" value="TreeGrafter"/>
</dbReference>
<evidence type="ECO:0000313" key="15">
    <source>
        <dbReference type="Proteomes" id="UP000092460"/>
    </source>
</evidence>
<evidence type="ECO:0000256" key="2">
    <source>
        <dbReference type="ARBA" id="ARBA00013166"/>
    </source>
</evidence>
<dbReference type="EnsemblMetazoa" id="GPPI000505-RA">
    <property type="protein sequence ID" value="GPPI000505-PA"/>
    <property type="gene ID" value="GPPI000505"/>
</dbReference>
<dbReference type="Gene3D" id="3.30.930.10">
    <property type="entry name" value="Bira Bifunctional Protein, Domain 2"/>
    <property type="match status" value="1"/>
</dbReference>
<evidence type="ECO:0000256" key="11">
    <source>
        <dbReference type="ARBA" id="ARBA00048573"/>
    </source>
</evidence>
<proteinExistence type="inferred from homology"/>
<reference evidence="15" key="1">
    <citation type="submission" date="2015-01" db="EMBL/GenBank/DDBJ databases">
        <authorList>
            <person name="Aksoy S."/>
            <person name="Warren W."/>
            <person name="Wilson R.K."/>
        </authorList>
    </citation>
    <scope>NUCLEOTIDE SEQUENCE [LARGE SCALE GENOMIC DNA]</scope>
    <source>
        <strain evidence="15">IAEA</strain>
    </source>
</reference>
<dbReference type="GO" id="GO:0005829">
    <property type="term" value="C:cytosol"/>
    <property type="evidence" value="ECO:0007669"/>
    <property type="project" value="TreeGrafter"/>
</dbReference>
<dbReference type="PRINTS" id="PR00982">
    <property type="entry name" value="TRNASYNTHLYS"/>
</dbReference>
<dbReference type="FunFam" id="3.30.160.20:FF:000010">
    <property type="entry name" value="Peptide chain release factor 2"/>
    <property type="match status" value="1"/>
</dbReference>
<dbReference type="PROSITE" id="PS50862">
    <property type="entry name" value="AA_TRNA_LIGASE_II"/>
    <property type="match status" value="1"/>
</dbReference>
<reference evidence="14" key="2">
    <citation type="submission" date="2020-05" db="UniProtKB">
        <authorList>
            <consortium name="EnsemblMetazoa"/>
        </authorList>
    </citation>
    <scope>IDENTIFICATION</scope>
    <source>
        <strain evidence="14">IAEA</strain>
    </source>
</reference>